<dbReference type="Proteomes" id="UP000241964">
    <property type="component" value="Unassembled WGS sequence"/>
</dbReference>
<evidence type="ECO:0000313" key="2">
    <source>
        <dbReference type="EMBL" id="PSL34152.1"/>
    </source>
</evidence>
<evidence type="ECO:0000256" key="1">
    <source>
        <dbReference type="SAM" id="Phobius"/>
    </source>
</evidence>
<keyword evidence="1" id="KW-0812">Transmembrane</keyword>
<proteinExistence type="predicted"/>
<accession>A0A2P8GJL6</accession>
<keyword evidence="3" id="KW-1185">Reference proteome</keyword>
<organism evidence="2 3">
    <name type="scientific">Dyadobacter jiangsuensis</name>
    <dbReference type="NCBI Taxonomy" id="1591085"/>
    <lineage>
        <taxon>Bacteria</taxon>
        <taxon>Pseudomonadati</taxon>
        <taxon>Bacteroidota</taxon>
        <taxon>Cytophagia</taxon>
        <taxon>Cytophagales</taxon>
        <taxon>Spirosomataceae</taxon>
        <taxon>Dyadobacter</taxon>
    </lineage>
</organism>
<feature type="transmembrane region" description="Helical" evidence="1">
    <location>
        <begin position="20"/>
        <end position="40"/>
    </location>
</feature>
<evidence type="ECO:0000313" key="3">
    <source>
        <dbReference type="Proteomes" id="UP000241964"/>
    </source>
</evidence>
<protein>
    <submittedName>
        <fullName evidence="2">Uncharacterized protein</fullName>
    </submittedName>
</protein>
<sequence>MKLPKRRDSLSASQDLLALAHVRCMASVFVCGYVCIGLGLRV</sequence>
<dbReference type="EMBL" id="PYAS01000001">
    <property type="protein sequence ID" value="PSL34152.1"/>
    <property type="molecule type" value="Genomic_DNA"/>
</dbReference>
<name>A0A2P8GJL6_9BACT</name>
<comment type="caution">
    <text evidence="2">The sequence shown here is derived from an EMBL/GenBank/DDBJ whole genome shotgun (WGS) entry which is preliminary data.</text>
</comment>
<keyword evidence="1" id="KW-0472">Membrane</keyword>
<keyword evidence="1" id="KW-1133">Transmembrane helix</keyword>
<reference evidence="2 3" key="1">
    <citation type="submission" date="2018-03" db="EMBL/GenBank/DDBJ databases">
        <title>Genomic Encyclopedia of Archaeal and Bacterial Type Strains, Phase II (KMG-II): from individual species to whole genera.</title>
        <authorList>
            <person name="Goeker M."/>
        </authorList>
    </citation>
    <scope>NUCLEOTIDE SEQUENCE [LARGE SCALE GENOMIC DNA]</scope>
    <source>
        <strain evidence="2 3">DSM 29057</strain>
    </source>
</reference>
<gene>
    <name evidence="2" type="ORF">CLV60_101521</name>
</gene>
<dbReference type="AlphaFoldDB" id="A0A2P8GJL6"/>